<dbReference type="Pfam" id="PF02883">
    <property type="entry name" value="Alpha_adaptinC2"/>
    <property type="match status" value="1"/>
</dbReference>
<feature type="transmembrane region" description="Helical" evidence="11">
    <location>
        <begin position="931"/>
        <end position="952"/>
    </location>
</feature>
<dbReference type="GO" id="GO:0006893">
    <property type="term" value="P:Golgi to plasma membrane transport"/>
    <property type="evidence" value="ECO:0007669"/>
    <property type="project" value="TreeGrafter"/>
</dbReference>
<evidence type="ECO:0000256" key="3">
    <source>
        <dbReference type="ARBA" id="ARBA00008099"/>
    </source>
</evidence>
<sequence>MIILYLFQTLEACVKNCGRRFHAEIGKFRFLNEIIKVVSPKYLGTRTSEKVKKRCIELMYSWSKGLSHENKINEAYAMLKTQGIVKEDPVYIDKTLNVSPMPPPRPKNALFEDEEKAKLLSRLLKSKNPEDLQAANRLIKNMVQQDADRMDKISKRMSELETINNNVSVLSEMLEHYSSESATQSDTDTMKELYETLEKLRPNLFRLASDTDERDNDGISDILRANDDVMKVMNQYKMKVDGSSDLGNHSLLDLSFDQSTSSPSKQAPVNNESGTGASILDEQLLALGLSDTSDVKPALAPSLTNPSQESSSTLDQLSDIFGTSATFGNVTPSTTLLPTSGSQPPVYNLSGSNAMANMSTSSVFTGLTQTMSNSTTTTSGLLMSGSMAKPQVFSSPLSSSSSIITPMSADSLISKTSQAGTNATCQNTITDSQKKAMEELDILGQTMMQQSLSKDKSNLVSAVSSSPTPSVVSSLATTTTTSTMSTITADSTLNDLFNGTVAVGSTGSILSPSPTLLVPTSQESCADTLSIGSNSPTILPKEPISLSDVFVPLETVEPGTSPSINAYDKDGLKIVFHFAKNKPRPDVLVMVVSVMSRNSCPVKSFLFQAAVPKVMKVKLQPPSATDLPTYNPILPPAAITQVMLIANPQKEKIRCLSLSLPIYRYCCLSLSLPSISIAVSLFLSSSISIAVSLFLSSSISIAVSLFLSSSISIAVSLFLSSSISIAVSLFLSSSISIAVSLSLSLPIYRYSCLSLSLPSISIAVSLFLSSSISIALSLSLFLSPSIAIAVSLFLSPSIAIAVSLFLPIYRYCCLSLSLPIYRYCCLSLSLPIYRYCCLSLSLPIYRYCCLSLSLPSISIAVSLSLPIYRYCCLSLSLPSISIAVSLFLSSSISIAVSLSLSPSIAIAVSLSLSPSIAIAVSHFLSPSIAIAVSLFLSPSISIAVSLSLSPHLSLLLSLSLSLPIYRYCCLSLSLLIYLYSCLSLSLLIYLYSCLSLSLLIYLYSCLSLSLLIYLYSCLSLSLPIYRYCCLSLSLFPSISIAVSLFLFPSISIAVSLSLPIYLYSCLSLSPSISMLR</sequence>
<dbReference type="InterPro" id="IPR038425">
    <property type="entry name" value="GAT_sf"/>
</dbReference>
<evidence type="ECO:0000256" key="9">
    <source>
        <dbReference type="ARBA" id="ARBA00023136"/>
    </source>
</evidence>
<dbReference type="GO" id="GO:0034394">
    <property type="term" value="P:protein localization to cell surface"/>
    <property type="evidence" value="ECO:0007669"/>
    <property type="project" value="TreeGrafter"/>
</dbReference>
<keyword evidence="9 11" id="KW-0472">Membrane</keyword>
<dbReference type="SUPFAM" id="SSF49348">
    <property type="entry name" value="Clathrin adaptor appendage domain"/>
    <property type="match status" value="1"/>
</dbReference>
<feature type="region of interest" description="Disordered" evidence="10">
    <location>
        <begin position="254"/>
        <end position="275"/>
    </location>
</feature>
<evidence type="ECO:0000259" key="13">
    <source>
        <dbReference type="PROSITE" id="PS50180"/>
    </source>
</evidence>
<keyword evidence="11" id="KW-1133">Transmembrane helix</keyword>
<keyword evidence="16" id="KW-1185">Reference proteome</keyword>
<evidence type="ECO:0000313" key="16">
    <source>
        <dbReference type="Proteomes" id="UP000597762"/>
    </source>
</evidence>
<dbReference type="GO" id="GO:0043130">
    <property type="term" value="F:ubiquitin binding"/>
    <property type="evidence" value="ECO:0007669"/>
    <property type="project" value="InterPro"/>
</dbReference>
<evidence type="ECO:0000256" key="8">
    <source>
        <dbReference type="ARBA" id="ARBA00023034"/>
    </source>
</evidence>
<keyword evidence="8" id="KW-0333">Golgi apparatus</keyword>
<keyword evidence="4" id="KW-0813">Transport</keyword>
<keyword evidence="6" id="KW-0832">Ubl conjugation</keyword>
<dbReference type="Gene3D" id="1.25.40.90">
    <property type="match status" value="1"/>
</dbReference>
<evidence type="ECO:0000256" key="6">
    <source>
        <dbReference type="ARBA" id="ARBA00022843"/>
    </source>
</evidence>
<dbReference type="Gene3D" id="2.60.40.1230">
    <property type="match status" value="1"/>
</dbReference>
<dbReference type="SUPFAM" id="SSF48464">
    <property type="entry name" value="ENTH/VHS domain"/>
    <property type="match status" value="1"/>
</dbReference>
<feature type="transmembrane region" description="Helical" evidence="11">
    <location>
        <begin position="844"/>
        <end position="868"/>
    </location>
</feature>
<dbReference type="GO" id="GO:0005802">
    <property type="term" value="C:trans-Golgi network"/>
    <property type="evidence" value="ECO:0007669"/>
    <property type="project" value="InterPro"/>
</dbReference>
<comment type="similarity">
    <text evidence="3">Belongs to the GGA protein family.</text>
</comment>
<evidence type="ECO:0000256" key="5">
    <source>
        <dbReference type="ARBA" id="ARBA00022753"/>
    </source>
</evidence>
<dbReference type="SMART" id="SM00809">
    <property type="entry name" value="Alpha_adaptinC2"/>
    <property type="match status" value="1"/>
</dbReference>
<dbReference type="Gene3D" id="1.20.58.160">
    <property type="match status" value="1"/>
</dbReference>
<keyword evidence="7" id="KW-0653">Protein transport</keyword>
<dbReference type="Pfam" id="PF00790">
    <property type="entry name" value="VHS"/>
    <property type="match status" value="1"/>
</dbReference>
<dbReference type="Pfam" id="PF18308">
    <property type="entry name" value="GGA_N-GAT"/>
    <property type="match status" value="1"/>
</dbReference>
<organism evidence="15 16">
    <name type="scientific">Acanthosepion pharaonis</name>
    <name type="common">Pharaoh cuttlefish</name>
    <name type="synonym">Sepia pharaonis</name>
    <dbReference type="NCBI Taxonomy" id="158019"/>
    <lineage>
        <taxon>Eukaryota</taxon>
        <taxon>Metazoa</taxon>
        <taxon>Spiralia</taxon>
        <taxon>Lophotrochozoa</taxon>
        <taxon>Mollusca</taxon>
        <taxon>Cephalopoda</taxon>
        <taxon>Coleoidea</taxon>
        <taxon>Decapodiformes</taxon>
        <taxon>Sepiida</taxon>
        <taxon>Sepiina</taxon>
        <taxon>Sepiidae</taxon>
        <taxon>Acanthosepion</taxon>
    </lineage>
</organism>
<dbReference type="InterPro" id="IPR002014">
    <property type="entry name" value="VHS_dom"/>
</dbReference>
<evidence type="ECO:0000259" key="12">
    <source>
        <dbReference type="PROSITE" id="PS50179"/>
    </source>
</evidence>
<feature type="transmembrane region" description="Helical" evidence="11">
    <location>
        <begin position="725"/>
        <end position="748"/>
    </location>
</feature>
<gene>
    <name evidence="15" type="ORF">SPHA_76947</name>
</gene>
<feature type="transmembrane region" description="Helical" evidence="11">
    <location>
        <begin position="880"/>
        <end position="898"/>
    </location>
</feature>
<dbReference type="GO" id="GO:0006886">
    <property type="term" value="P:intracellular protein transport"/>
    <property type="evidence" value="ECO:0007669"/>
    <property type="project" value="InterPro"/>
</dbReference>
<feature type="transmembrane region" description="Helical" evidence="11">
    <location>
        <begin position="964"/>
        <end position="991"/>
    </location>
</feature>
<dbReference type="PANTHER" id="PTHR45905:SF1">
    <property type="entry name" value="GOLGI-LOCALIZED, GAMMA-ADAPTIN EAR CONTAINING, ARF BINDING PROTEIN"/>
    <property type="match status" value="1"/>
</dbReference>
<dbReference type="Gene3D" id="1.20.5.170">
    <property type="match status" value="1"/>
</dbReference>
<dbReference type="SUPFAM" id="SSF89009">
    <property type="entry name" value="GAT-like domain"/>
    <property type="match status" value="1"/>
</dbReference>
<evidence type="ECO:0000256" key="11">
    <source>
        <dbReference type="SAM" id="Phobius"/>
    </source>
</evidence>
<feature type="transmembrane region" description="Helical" evidence="11">
    <location>
        <begin position="662"/>
        <end position="683"/>
    </location>
</feature>
<evidence type="ECO:0000259" key="14">
    <source>
        <dbReference type="PROSITE" id="PS50909"/>
    </source>
</evidence>
<evidence type="ECO:0000256" key="2">
    <source>
        <dbReference type="ARBA" id="ARBA00004220"/>
    </source>
</evidence>
<dbReference type="Proteomes" id="UP000597762">
    <property type="component" value="Unassembled WGS sequence"/>
</dbReference>
<name>A0A812ENJ5_ACAPH</name>
<feature type="transmembrane region" description="Helical" evidence="11">
    <location>
        <begin position="760"/>
        <end position="780"/>
    </location>
</feature>
<feature type="transmembrane region" description="Helical" evidence="11">
    <location>
        <begin position="998"/>
        <end position="1025"/>
    </location>
</feature>
<evidence type="ECO:0000256" key="1">
    <source>
        <dbReference type="ARBA" id="ARBA00004150"/>
    </source>
</evidence>
<dbReference type="PANTHER" id="PTHR45905">
    <property type="entry name" value="GOLGI-LOCALIZED, GAMMA-ADAPTIN EAR CONTAINING, ARF BINDING PROTEIN"/>
    <property type="match status" value="1"/>
</dbReference>
<proteinExistence type="inferred from homology"/>
<dbReference type="GO" id="GO:0035091">
    <property type="term" value="F:phosphatidylinositol binding"/>
    <property type="evidence" value="ECO:0007669"/>
    <property type="project" value="InterPro"/>
</dbReference>
<dbReference type="OrthoDB" id="447025at2759"/>
<dbReference type="AlphaFoldDB" id="A0A812ENJ5"/>
<comment type="caution">
    <text evidence="15">The sequence shown here is derived from an EMBL/GenBank/DDBJ whole genome shotgun (WGS) entry which is preliminary data.</text>
</comment>
<dbReference type="PROSITE" id="PS50180">
    <property type="entry name" value="GAE"/>
    <property type="match status" value="1"/>
</dbReference>
<evidence type="ECO:0000256" key="10">
    <source>
        <dbReference type="SAM" id="MobiDB-lite"/>
    </source>
</evidence>
<accession>A0A812ENJ5</accession>
<dbReference type="CDD" id="cd14234">
    <property type="entry name" value="GAT_GGA_meta"/>
    <property type="match status" value="1"/>
</dbReference>
<dbReference type="GO" id="GO:0031267">
    <property type="term" value="F:small GTPase binding"/>
    <property type="evidence" value="ECO:0007669"/>
    <property type="project" value="InterPro"/>
</dbReference>
<dbReference type="InterPro" id="IPR027422">
    <property type="entry name" value="GGA1-3"/>
</dbReference>
<feature type="domain" description="GAT" evidence="14">
    <location>
        <begin position="113"/>
        <end position="241"/>
    </location>
</feature>
<comment type="subcellular location">
    <subcellularLocation>
        <location evidence="2">Early endosome membrane</location>
        <topology evidence="2">Peripheral membrane protein</topology>
    </subcellularLocation>
    <subcellularLocation>
        <location evidence="1">Golgi apparatus</location>
        <location evidence="1">trans-Golgi network membrane</location>
        <topology evidence="1">Peripheral membrane protein</topology>
    </subcellularLocation>
</comment>
<dbReference type="PROSITE" id="PS50909">
    <property type="entry name" value="GAT"/>
    <property type="match status" value="1"/>
</dbReference>
<dbReference type="FunFam" id="1.20.5.170:FF:000023">
    <property type="entry name" value="ADP-ribosylation factor-binding protein GGA3 isoform X1"/>
    <property type="match status" value="1"/>
</dbReference>
<dbReference type="InterPro" id="IPR004152">
    <property type="entry name" value="GAT_dom"/>
</dbReference>
<keyword evidence="11" id="KW-0812">Transmembrane</keyword>
<reference evidence="15" key="1">
    <citation type="submission" date="2021-01" db="EMBL/GenBank/DDBJ databases">
        <authorList>
            <person name="Li R."/>
            <person name="Bekaert M."/>
        </authorList>
    </citation>
    <scope>NUCLEOTIDE SEQUENCE</scope>
    <source>
        <strain evidence="15">Farmed</strain>
    </source>
</reference>
<dbReference type="InterPro" id="IPR008152">
    <property type="entry name" value="Clathrin_a/b/g-adaptin_app_Ig"/>
</dbReference>
<feature type="domain" description="VHS" evidence="12">
    <location>
        <begin position="1"/>
        <end position="87"/>
    </location>
</feature>
<dbReference type="InterPro" id="IPR008942">
    <property type="entry name" value="ENTH_VHS"/>
</dbReference>
<dbReference type="GO" id="GO:0031901">
    <property type="term" value="C:early endosome membrane"/>
    <property type="evidence" value="ECO:0007669"/>
    <property type="project" value="UniProtKB-SubCell"/>
</dbReference>
<dbReference type="InterPro" id="IPR041198">
    <property type="entry name" value="GGA_N-GAT"/>
</dbReference>
<dbReference type="InterPro" id="IPR013041">
    <property type="entry name" value="Clathrin_app_Ig-like_sf"/>
</dbReference>
<evidence type="ECO:0000256" key="4">
    <source>
        <dbReference type="ARBA" id="ARBA00022448"/>
    </source>
</evidence>
<dbReference type="Pfam" id="PF03127">
    <property type="entry name" value="GAT"/>
    <property type="match status" value="1"/>
</dbReference>
<evidence type="ECO:0000313" key="15">
    <source>
        <dbReference type="EMBL" id="CAE1327475.1"/>
    </source>
</evidence>
<protein>
    <submittedName>
        <fullName evidence="15">GGA</fullName>
    </submittedName>
</protein>
<feature type="transmembrane region" description="Helical" evidence="11">
    <location>
        <begin position="904"/>
        <end position="924"/>
    </location>
</feature>
<feature type="domain" description="GAE" evidence="13">
    <location>
        <begin position="559"/>
        <end position="679"/>
    </location>
</feature>
<dbReference type="EMBL" id="CAHIKZ030005499">
    <property type="protein sequence ID" value="CAE1327475.1"/>
    <property type="molecule type" value="Genomic_DNA"/>
</dbReference>
<feature type="compositionally biased region" description="Polar residues" evidence="10">
    <location>
        <begin position="256"/>
        <end position="275"/>
    </location>
</feature>
<feature type="transmembrane region" description="Helical" evidence="11">
    <location>
        <begin position="786"/>
        <end position="806"/>
    </location>
</feature>
<evidence type="ECO:0000256" key="7">
    <source>
        <dbReference type="ARBA" id="ARBA00022927"/>
    </source>
</evidence>
<feature type="transmembrane region" description="Helical" evidence="11">
    <location>
        <begin position="690"/>
        <end position="719"/>
    </location>
</feature>
<dbReference type="InterPro" id="IPR008153">
    <property type="entry name" value="GAE_dom"/>
</dbReference>
<dbReference type="PROSITE" id="PS50179">
    <property type="entry name" value="VHS"/>
    <property type="match status" value="1"/>
</dbReference>
<keyword evidence="5" id="KW-0967">Endosome</keyword>